<name>A0AAW2RE91_SESRA</name>
<protein>
    <submittedName>
        <fullName evidence="1">Uncharacterized protein</fullName>
    </submittedName>
</protein>
<reference evidence="1" key="1">
    <citation type="submission" date="2020-06" db="EMBL/GenBank/DDBJ databases">
        <authorList>
            <person name="Li T."/>
            <person name="Hu X."/>
            <person name="Zhang T."/>
            <person name="Song X."/>
            <person name="Zhang H."/>
            <person name="Dai N."/>
            <person name="Sheng W."/>
            <person name="Hou X."/>
            <person name="Wei L."/>
        </authorList>
    </citation>
    <scope>NUCLEOTIDE SEQUENCE</scope>
    <source>
        <strain evidence="1">G02</strain>
        <tissue evidence="1">Leaf</tissue>
    </source>
</reference>
<proteinExistence type="predicted"/>
<sequence>MLVNFHEYSSWDSNELGIMLVLWIKGIVPTRGRHLVIPPAIAGAPSHQPGILQFMDFVAKTNTSRKLMAGILARHFRKGLPQCPWANVLISTS</sequence>
<comment type="caution">
    <text evidence="1">The sequence shown here is derived from an EMBL/GenBank/DDBJ whole genome shotgun (WGS) entry which is preliminary data.</text>
</comment>
<accession>A0AAW2RE91</accession>
<organism evidence="1">
    <name type="scientific">Sesamum radiatum</name>
    <name type="common">Black benniseed</name>
    <dbReference type="NCBI Taxonomy" id="300843"/>
    <lineage>
        <taxon>Eukaryota</taxon>
        <taxon>Viridiplantae</taxon>
        <taxon>Streptophyta</taxon>
        <taxon>Embryophyta</taxon>
        <taxon>Tracheophyta</taxon>
        <taxon>Spermatophyta</taxon>
        <taxon>Magnoliopsida</taxon>
        <taxon>eudicotyledons</taxon>
        <taxon>Gunneridae</taxon>
        <taxon>Pentapetalae</taxon>
        <taxon>asterids</taxon>
        <taxon>lamiids</taxon>
        <taxon>Lamiales</taxon>
        <taxon>Pedaliaceae</taxon>
        <taxon>Sesamum</taxon>
    </lineage>
</organism>
<gene>
    <name evidence="1" type="ORF">Sradi_3170000</name>
</gene>
<reference evidence="1" key="2">
    <citation type="journal article" date="2024" name="Plant">
        <title>Genomic evolution and insights into agronomic trait innovations of Sesamum species.</title>
        <authorList>
            <person name="Miao H."/>
            <person name="Wang L."/>
            <person name="Qu L."/>
            <person name="Liu H."/>
            <person name="Sun Y."/>
            <person name="Le M."/>
            <person name="Wang Q."/>
            <person name="Wei S."/>
            <person name="Zheng Y."/>
            <person name="Lin W."/>
            <person name="Duan Y."/>
            <person name="Cao H."/>
            <person name="Xiong S."/>
            <person name="Wang X."/>
            <person name="Wei L."/>
            <person name="Li C."/>
            <person name="Ma Q."/>
            <person name="Ju M."/>
            <person name="Zhao R."/>
            <person name="Li G."/>
            <person name="Mu C."/>
            <person name="Tian Q."/>
            <person name="Mei H."/>
            <person name="Zhang T."/>
            <person name="Gao T."/>
            <person name="Zhang H."/>
        </authorList>
    </citation>
    <scope>NUCLEOTIDE SEQUENCE</scope>
    <source>
        <strain evidence="1">G02</strain>
    </source>
</reference>
<evidence type="ECO:0000313" key="1">
    <source>
        <dbReference type="EMBL" id="KAL0378645.1"/>
    </source>
</evidence>
<dbReference type="AlphaFoldDB" id="A0AAW2RE91"/>
<dbReference type="EMBL" id="JACGWJ010000013">
    <property type="protein sequence ID" value="KAL0378645.1"/>
    <property type="molecule type" value="Genomic_DNA"/>
</dbReference>